<reference evidence="2 3" key="1">
    <citation type="submission" date="2019-08" db="EMBL/GenBank/DDBJ databases">
        <title>Draft genome sequences of two oriental melons (Cucumis melo L. var makuwa).</title>
        <authorList>
            <person name="Kwon S.-Y."/>
        </authorList>
    </citation>
    <scope>NUCLEOTIDE SEQUENCE [LARGE SCALE GENOMIC DNA]</scope>
    <source>
        <strain evidence="3">cv. SW 3</strain>
        <tissue evidence="2">Leaf</tissue>
    </source>
</reference>
<accession>A0A5A7TGK8</accession>
<sequence>MNPSTSFNQPLPKIPRIKMILACNPLRRLRLLQEIINSSSFDKSIFKHNATTAVTCANASPSLSLVVPTNKCEETLASRRRHRPSLLRQSTPSTVCHRTTEPIATQLSRCPKSSVSSADNLRGSESTRVSPADFFRQLPPRNQSSPVARSTHLRTPRVGHRTREAQYRRTFVTRATQSYPTTSPLCVNPSDPHPPASSRTCAAFAPLAEPHPSASSRTRAVPTFVPSRVASSAFKTSRLQPSSRVNFCLSIRADSCFLAEPICLSLSRQPSPVLCTYFGSLDQLNCTVKDFSSNPTTNQYVLGALSGHRRPDSVPTGAHVARVWERASRGRGKGKGKLARDQK</sequence>
<protein>
    <submittedName>
        <fullName evidence="2">Uncharacterized protein</fullName>
    </submittedName>
</protein>
<feature type="region of interest" description="Disordered" evidence="1">
    <location>
        <begin position="135"/>
        <end position="161"/>
    </location>
</feature>
<feature type="compositionally biased region" description="Basic residues" evidence="1">
    <location>
        <begin position="151"/>
        <end position="160"/>
    </location>
</feature>
<comment type="caution">
    <text evidence="2">The sequence shown here is derived from an EMBL/GenBank/DDBJ whole genome shotgun (WGS) entry which is preliminary data.</text>
</comment>
<gene>
    <name evidence="2" type="ORF">E6C27_scaffold35G00130</name>
</gene>
<name>A0A5A7TGK8_CUCMM</name>
<evidence type="ECO:0000313" key="3">
    <source>
        <dbReference type="Proteomes" id="UP000321393"/>
    </source>
</evidence>
<dbReference type="AlphaFoldDB" id="A0A5A7TGK8"/>
<organism evidence="2 3">
    <name type="scientific">Cucumis melo var. makuwa</name>
    <name type="common">Oriental melon</name>
    <dbReference type="NCBI Taxonomy" id="1194695"/>
    <lineage>
        <taxon>Eukaryota</taxon>
        <taxon>Viridiplantae</taxon>
        <taxon>Streptophyta</taxon>
        <taxon>Embryophyta</taxon>
        <taxon>Tracheophyta</taxon>
        <taxon>Spermatophyta</taxon>
        <taxon>Magnoliopsida</taxon>
        <taxon>eudicotyledons</taxon>
        <taxon>Gunneridae</taxon>
        <taxon>Pentapetalae</taxon>
        <taxon>rosids</taxon>
        <taxon>fabids</taxon>
        <taxon>Cucurbitales</taxon>
        <taxon>Cucurbitaceae</taxon>
        <taxon>Benincaseae</taxon>
        <taxon>Cucumis</taxon>
    </lineage>
</organism>
<proteinExistence type="predicted"/>
<dbReference type="EMBL" id="SSTE01017387">
    <property type="protein sequence ID" value="KAA0040399.1"/>
    <property type="molecule type" value="Genomic_DNA"/>
</dbReference>
<feature type="region of interest" description="Disordered" evidence="1">
    <location>
        <begin position="110"/>
        <end position="129"/>
    </location>
</feature>
<evidence type="ECO:0000313" key="2">
    <source>
        <dbReference type="EMBL" id="KAA0040399.1"/>
    </source>
</evidence>
<evidence type="ECO:0000256" key="1">
    <source>
        <dbReference type="SAM" id="MobiDB-lite"/>
    </source>
</evidence>
<dbReference type="Proteomes" id="UP000321393">
    <property type="component" value="Unassembled WGS sequence"/>
</dbReference>